<accession>A0A5B1CD54</accession>
<feature type="transmembrane region" description="Helical" evidence="1">
    <location>
        <begin position="260"/>
        <end position="282"/>
    </location>
</feature>
<gene>
    <name evidence="2" type="ORF">LF1_10160</name>
</gene>
<evidence type="ECO:0000313" key="2">
    <source>
        <dbReference type="EMBL" id="KAA1258496.1"/>
    </source>
</evidence>
<feature type="transmembrane region" description="Helical" evidence="1">
    <location>
        <begin position="288"/>
        <end position="309"/>
    </location>
</feature>
<dbReference type="RefSeq" id="WP_084422988.1">
    <property type="nucleotide sequence ID" value="NZ_LWSK01000185.1"/>
</dbReference>
<keyword evidence="1" id="KW-0472">Membrane</keyword>
<organism evidence="2 3">
    <name type="scientific">Rubripirellula obstinata</name>
    <dbReference type="NCBI Taxonomy" id="406547"/>
    <lineage>
        <taxon>Bacteria</taxon>
        <taxon>Pseudomonadati</taxon>
        <taxon>Planctomycetota</taxon>
        <taxon>Planctomycetia</taxon>
        <taxon>Pirellulales</taxon>
        <taxon>Pirellulaceae</taxon>
        <taxon>Rubripirellula</taxon>
    </lineage>
</organism>
<keyword evidence="3" id="KW-1185">Reference proteome</keyword>
<proteinExistence type="predicted"/>
<dbReference type="AlphaFoldDB" id="A0A5B1CD54"/>
<feature type="transmembrane region" description="Helical" evidence="1">
    <location>
        <begin position="437"/>
        <end position="455"/>
    </location>
</feature>
<dbReference type="InterPro" id="IPR001193">
    <property type="entry name" value="MBTPS2"/>
</dbReference>
<feature type="transmembrane region" description="Helical" evidence="1">
    <location>
        <begin position="363"/>
        <end position="387"/>
    </location>
</feature>
<dbReference type="Gene3D" id="2.40.30.170">
    <property type="match status" value="1"/>
</dbReference>
<evidence type="ECO:0000256" key="1">
    <source>
        <dbReference type="SAM" id="Phobius"/>
    </source>
</evidence>
<dbReference type="GO" id="GO:0005737">
    <property type="term" value="C:cytoplasm"/>
    <property type="evidence" value="ECO:0007669"/>
    <property type="project" value="TreeGrafter"/>
</dbReference>
<dbReference type="PANTHER" id="PTHR13325">
    <property type="entry name" value="PROTEASE M50 MEMBRANE-BOUND TRANSCRIPTION FACTOR SITE 2 PROTEASE"/>
    <property type="match status" value="1"/>
</dbReference>
<name>A0A5B1CD54_9BACT</name>
<sequence length="750" mass="83770">MPAPSSPPSPSSLTKRPVSVRMRGDLRSVVTKHKYDTAVVVKDPIAMKYHRMRPDEFFVLSKLDGRHSLDDIKEAYQEEYVPQRVSVVELNQLLFRFHKNGLTVSDTIDQGLRLDDRRRKERKSQLIQHISGVLFIRFPGVDPEPLLRRLYPLVRPLLSWFGMAFACVLALFALVVFLTRWDVFASEFPEMNQWIRLESVLILAAVIGGTKVLHELGHALVCKHFGGECHQIGPMLLVFTPALYCDTSDSWMLPNRFSRAAVGLAGIATEVALAAIATLVWASTAPGLVHYISMNVMLVCSISTVMFNANPLLRYDGYYVLSDLWDIPNLGQRSKELLTGHANKLIFGCDEISTEPIARSTHFWLIVYAILAFVYRWMLTLVILWFVSMILRPYRLESLGRLLFVFAAGGMLFALLKGPYQFLKNPSRRRKIKMKRTVLSMTIAAGLLACCFVPMSSGISAQARIVPRVETPVYVTTTGTLKELLRKPGDVVSKGDAIATLTSPDVELQLLKTQGRYDTQSSIVESIERSIFDTPEAANDLPGQKALLDDLRQRLESRKARVQGLTIKAPADGRLIAGPRRSEDTAAAEELRMVSWSGFPTDLVNEGCLLEPGTEILSVIDGDGWDGDGWDGDGWDAEITLSQSDVHRTSVGNSVKLVLESMPWQTFTGTVVDISIDRWNQQQHTDRRSDPQAARQDGPVETSYLVRVELEPSIELPLVTGSIAAARIEAEKSSLAERAMRALNGLFRFR</sequence>
<comment type="caution">
    <text evidence="2">The sequence shown here is derived from an EMBL/GenBank/DDBJ whole genome shotgun (WGS) entry which is preliminary data.</text>
</comment>
<dbReference type="EMBL" id="VRLW01000001">
    <property type="protein sequence ID" value="KAA1258496.1"/>
    <property type="molecule type" value="Genomic_DNA"/>
</dbReference>
<feature type="transmembrane region" description="Helical" evidence="1">
    <location>
        <begin position="157"/>
        <end position="181"/>
    </location>
</feature>
<dbReference type="GO" id="GO:0031293">
    <property type="term" value="P:membrane protein intracellular domain proteolysis"/>
    <property type="evidence" value="ECO:0007669"/>
    <property type="project" value="TreeGrafter"/>
</dbReference>
<dbReference type="GO" id="GO:0004222">
    <property type="term" value="F:metalloendopeptidase activity"/>
    <property type="evidence" value="ECO:0007669"/>
    <property type="project" value="InterPro"/>
</dbReference>
<dbReference type="PANTHER" id="PTHR13325:SF3">
    <property type="entry name" value="MEMBRANE-BOUND TRANSCRIPTION FACTOR SITE-2 PROTEASE"/>
    <property type="match status" value="1"/>
</dbReference>
<evidence type="ECO:0000313" key="3">
    <source>
        <dbReference type="Proteomes" id="UP000322699"/>
    </source>
</evidence>
<feature type="transmembrane region" description="Helical" evidence="1">
    <location>
        <begin position="399"/>
        <end position="416"/>
    </location>
</feature>
<keyword evidence="1" id="KW-0812">Transmembrane</keyword>
<keyword evidence="1" id="KW-1133">Transmembrane helix</keyword>
<dbReference type="OrthoDB" id="9759690at2"/>
<dbReference type="Proteomes" id="UP000322699">
    <property type="component" value="Unassembled WGS sequence"/>
</dbReference>
<reference evidence="2 3" key="1">
    <citation type="submission" date="2019-08" db="EMBL/GenBank/DDBJ databases">
        <title>Deep-cultivation of Planctomycetes and their phenomic and genomic characterization uncovers novel biology.</title>
        <authorList>
            <person name="Wiegand S."/>
            <person name="Jogler M."/>
            <person name="Boedeker C."/>
            <person name="Pinto D."/>
            <person name="Vollmers J."/>
            <person name="Rivas-Marin E."/>
            <person name="Kohn T."/>
            <person name="Peeters S.H."/>
            <person name="Heuer A."/>
            <person name="Rast P."/>
            <person name="Oberbeckmann S."/>
            <person name="Bunk B."/>
            <person name="Jeske O."/>
            <person name="Meyerdierks A."/>
            <person name="Storesund J.E."/>
            <person name="Kallscheuer N."/>
            <person name="Luecker S."/>
            <person name="Lage O.M."/>
            <person name="Pohl T."/>
            <person name="Merkel B.J."/>
            <person name="Hornburger P."/>
            <person name="Mueller R.-W."/>
            <person name="Bruemmer F."/>
            <person name="Labrenz M."/>
            <person name="Spormann A.M."/>
            <person name="Op Den Camp H."/>
            <person name="Overmann J."/>
            <person name="Amann R."/>
            <person name="Jetten M.S.M."/>
            <person name="Mascher T."/>
            <person name="Medema M.H."/>
            <person name="Devos D.P."/>
            <person name="Kaster A.-K."/>
            <person name="Ovreas L."/>
            <person name="Rohde M."/>
            <person name="Galperin M.Y."/>
            <person name="Jogler C."/>
        </authorList>
    </citation>
    <scope>NUCLEOTIDE SEQUENCE [LARGE SCALE GENOMIC DNA]</scope>
    <source>
        <strain evidence="2 3">LF1</strain>
    </source>
</reference>
<protein>
    <submittedName>
        <fullName evidence="2">HlyD family secretion protein</fullName>
    </submittedName>
</protein>
<dbReference type="GO" id="GO:0016020">
    <property type="term" value="C:membrane"/>
    <property type="evidence" value="ECO:0007669"/>
    <property type="project" value="InterPro"/>
</dbReference>